<evidence type="ECO:0000313" key="1">
    <source>
        <dbReference type="EMBL" id="UOG73602.1"/>
    </source>
</evidence>
<accession>A0ABY4CV18</accession>
<keyword evidence="2" id="KW-1185">Reference proteome</keyword>
<reference evidence="1 2" key="1">
    <citation type="submission" date="2022-03" db="EMBL/GenBank/DDBJ databases">
        <title>Hymenobactersp. isolated from the air.</title>
        <authorList>
            <person name="Won M."/>
            <person name="Kwon S.-W."/>
        </authorList>
    </citation>
    <scope>NUCLEOTIDE SEQUENCE [LARGE SCALE GENOMIC DNA]</scope>
    <source>
        <strain evidence="1 2">KACC 21982</strain>
    </source>
</reference>
<protein>
    <recommendedName>
        <fullName evidence="3">DUF4303 domain-containing protein</fullName>
    </recommendedName>
</protein>
<proteinExistence type="predicted"/>
<organism evidence="1 2">
    <name type="scientific">Hymenobacter tibetensis</name>
    <dbReference type="NCBI Taxonomy" id="497967"/>
    <lineage>
        <taxon>Bacteria</taxon>
        <taxon>Pseudomonadati</taxon>
        <taxon>Bacteroidota</taxon>
        <taxon>Cytophagia</taxon>
        <taxon>Cytophagales</taxon>
        <taxon>Hymenobacteraceae</taxon>
        <taxon>Hymenobacter</taxon>
    </lineage>
</organism>
<evidence type="ECO:0000313" key="2">
    <source>
        <dbReference type="Proteomes" id="UP000831113"/>
    </source>
</evidence>
<evidence type="ECO:0008006" key="3">
    <source>
        <dbReference type="Google" id="ProtNLM"/>
    </source>
</evidence>
<sequence>MKKKAFDFEALGESLRADTQEFLDTYGSKHPEDGPILAFCLYFDSQIDGAGMVLPQKGLSQDITVDDTATWFQYADHIQAEHSEQTLELLSQYEEWFNDDDRPEEEQELVVEQFHQMITSVMQRLTFEKLPKTDDFVFYADGMDEDYEQWNATIPPALVKKHFDQ</sequence>
<dbReference type="EMBL" id="CP094669">
    <property type="protein sequence ID" value="UOG73602.1"/>
    <property type="molecule type" value="Genomic_DNA"/>
</dbReference>
<name>A0ABY4CV18_9BACT</name>
<gene>
    <name evidence="1" type="ORF">MTX78_15895</name>
</gene>
<dbReference type="RefSeq" id="WP_243796213.1">
    <property type="nucleotide sequence ID" value="NZ_CP094669.1"/>
</dbReference>
<dbReference type="Proteomes" id="UP000831113">
    <property type="component" value="Chromosome"/>
</dbReference>